<organism evidence="2 3">
    <name type="scientific">Hymenochirus boettgeri</name>
    <name type="common">Congo dwarf clawed frog</name>
    <dbReference type="NCBI Taxonomy" id="247094"/>
    <lineage>
        <taxon>Eukaryota</taxon>
        <taxon>Metazoa</taxon>
        <taxon>Chordata</taxon>
        <taxon>Craniata</taxon>
        <taxon>Vertebrata</taxon>
        <taxon>Euteleostomi</taxon>
        <taxon>Amphibia</taxon>
        <taxon>Batrachia</taxon>
        <taxon>Anura</taxon>
        <taxon>Pipoidea</taxon>
        <taxon>Pipidae</taxon>
        <taxon>Pipinae</taxon>
        <taxon>Hymenochirus</taxon>
    </lineage>
</organism>
<comment type="caution">
    <text evidence="2">The sequence shown here is derived from an EMBL/GenBank/DDBJ whole genome shotgun (WGS) entry which is preliminary data.</text>
</comment>
<dbReference type="InterPro" id="IPR020339">
    <property type="entry name" value="C20orf85-like"/>
</dbReference>
<dbReference type="EMBL" id="JAACNH010000004">
    <property type="protein sequence ID" value="KAG8445649.1"/>
    <property type="molecule type" value="Genomic_DNA"/>
</dbReference>
<protein>
    <submittedName>
        <fullName evidence="2">Uncharacterized protein</fullName>
    </submittedName>
</protein>
<feature type="region of interest" description="Disordered" evidence="1">
    <location>
        <begin position="1"/>
        <end position="56"/>
    </location>
</feature>
<dbReference type="Proteomes" id="UP000812440">
    <property type="component" value="Chromosome 5"/>
</dbReference>
<keyword evidence="3" id="KW-1185">Reference proteome</keyword>
<dbReference type="Pfam" id="PF14945">
    <property type="entry name" value="LLC1"/>
    <property type="match status" value="1"/>
</dbReference>
<dbReference type="AlphaFoldDB" id="A0A8T2JKG2"/>
<feature type="compositionally biased region" description="Low complexity" evidence="1">
    <location>
        <begin position="28"/>
        <end position="38"/>
    </location>
</feature>
<accession>A0A8T2JKG2</accession>
<gene>
    <name evidence="2" type="ORF">GDO86_010435</name>
</gene>
<sequence length="158" mass="17967">MRSRQDSIQRATSAGYRIPERSTAQIPSVSSVSLSKSVPRIRSNPDQSGAKGKEKQCWEDMVKHDEIWKEYMEAEKRGGKRWEENWGFLREYDSLGNKKELGELPPEVPIFSDQIPNTTNQAIGSRMKTDLGKTLVHMDYILTSGNQKKKLGSELLPN</sequence>
<dbReference type="PANTHER" id="PTHR31909:SF2">
    <property type="entry name" value="RIKEN CDNA 2410004P03 GENE"/>
    <property type="match status" value="1"/>
</dbReference>
<evidence type="ECO:0000313" key="2">
    <source>
        <dbReference type="EMBL" id="KAG8445649.1"/>
    </source>
</evidence>
<proteinExistence type="predicted"/>
<evidence type="ECO:0000256" key="1">
    <source>
        <dbReference type="SAM" id="MobiDB-lite"/>
    </source>
</evidence>
<dbReference type="OrthoDB" id="9972212at2759"/>
<name>A0A8T2JKG2_9PIPI</name>
<reference evidence="2" key="1">
    <citation type="thesis" date="2020" institute="ProQuest LLC" country="789 East Eisenhower Parkway, Ann Arbor, MI, USA">
        <title>Comparative Genomics and Chromosome Evolution.</title>
        <authorList>
            <person name="Mudd A.B."/>
        </authorList>
    </citation>
    <scope>NUCLEOTIDE SEQUENCE</scope>
    <source>
        <strain evidence="2">Female2</strain>
        <tissue evidence="2">Blood</tissue>
    </source>
</reference>
<dbReference type="PANTHER" id="PTHR31909">
    <property type="entry name" value="CHROMOSOME 20 ORF85 FAMILY MEMBER"/>
    <property type="match status" value="1"/>
</dbReference>
<evidence type="ECO:0000313" key="3">
    <source>
        <dbReference type="Proteomes" id="UP000812440"/>
    </source>
</evidence>